<proteinExistence type="predicted"/>
<name>W4FXA2_APHAT</name>
<dbReference type="PANTHER" id="PTHR36234:SF5">
    <property type="entry name" value="LYSYL ENDOPEPTIDASE"/>
    <property type="match status" value="1"/>
</dbReference>
<accession>W4FXA2</accession>
<organism evidence="2">
    <name type="scientific">Aphanomyces astaci</name>
    <name type="common">Crayfish plague agent</name>
    <dbReference type="NCBI Taxonomy" id="112090"/>
    <lineage>
        <taxon>Eukaryota</taxon>
        <taxon>Sar</taxon>
        <taxon>Stramenopiles</taxon>
        <taxon>Oomycota</taxon>
        <taxon>Saprolegniomycetes</taxon>
        <taxon>Saprolegniales</taxon>
        <taxon>Verrucalvaceae</taxon>
        <taxon>Aphanomyces</taxon>
    </lineage>
</organism>
<protein>
    <submittedName>
        <fullName evidence="2">Uncharacterized protein</fullName>
    </submittedName>
</protein>
<sequence length="290" mass="30915">MAGDIAHADWTNSCRFQHIPPPLRASHLPRPWALHTAPFAFVDIPKEGYLTISVLDGSQTVNCMPTTIFDASYVTGSRALVTYSTPPNPPDLEGQIAILIDQVASSLPGADPQSICGVKDSQWAVCCKAKSERTGSLFGLEGHMITYNHCVRSIKRSAIQVELFAAKCKSCGGQQEGSCDDMVIATSAELIYTNPTQDLTLLKLKLNPGASLATYCGSSTVNGAVKMDKVIRQLQELNLASNDVLAGGNSLPQPELVISIVVAPPKTKTPETPTTTLKPTPQPITNVAST</sequence>
<feature type="compositionally biased region" description="Low complexity" evidence="1">
    <location>
        <begin position="267"/>
        <end position="279"/>
    </location>
</feature>
<evidence type="ECO:0000256" key="1">
    <source>
        <dbReference type="SAM" id="MobiDB-lite"/>
    </source>
</evidence>
<dbReference type="VEuPathDB" id="FungiDB:H257_13226"/>
<dbReference type="InterPro" id="IPR009003">
    <property type="entry name" value="Peptidase_S1_PA"/>
</dbReference>
<dbReference type="SUPFAM" id="SSF50494">
    <property type="entry name" value="Trypsin-like serine proteases"/>
    <property type="match status" value="1"/>
</dbReference>
<dbReference type="RefSeq" id="XP_009838994.1">
    <property type="nucleotide sequence ID" value="XM_009840692.1"/>
</dbReference>
<dbReference type="AlphaFoldDB" id="W4FXA2"/>
<feature type="region of interest" description="Disordered" evidence="1">
    <location>
        <begin position="267"/>
        <end position="290"/>
    </location>
</feature>
<dbReference type="EMBL" id="KI913159">
    <property type="protein sequence ID" value="ETV71561.1"/>
    <property type="molecule type" value="Genomic_DNA"/>
</dbReference>
<gene>
    <name evidence="2" type="ORF">H257_13226</name>
</gene>
<dbReference type="PANTHER" id="PTHR36234">
    <property type="entry name" value="LYSYL ENDOPEPTIDASE"/>
    <property type="match status" value="1"/>
</dbReference>
<reference evidence="2" key="1">
    <citation type="submission" date="2013-12" db="EMBL/GenBank/DDBJ databases">
        <title>The Genome Sequence of Aphanomyces astaci APO3.</title>
        <authorList>
            <consortium name="The Broad Institute Genomics Platform"/>
            <person name="Russ C."/>
            <person name="Tyler B."/>
            <person name="van West P."/>
            <person name="Dieguez-Uribeondo J."/>
            <person name="Young S.K."/>
            <person name="Zeng Q."/>
            <person name="Gargeya S."/>
            <person name="Fitzgerald M."/>
            <person name="Abouelleil A."/>
            <person name="Alvarado L."/>
            <person name="Chapman S.B."/>
            <person name="Gainer-Dewar J."/>
            <person name="Goldberg J."/>
            <person name="Griggs A."/>
            <person name="Gujja S."/>
            <person name="Hansen M."/>
            <person name="Howarth C."/>
            <person name="Imamovic A."/>
            <person name="Ireland A."/>
            <person name="Larimer J."/>
            <person name="McCowan C."/>
            <person name="Murphy C."/>
            <person name="Pearson M."/>
            <person name="Poon T.W."/>
            <person name="Priest M."/>
            <person name="Roberts A."/>
            <person name="Saif S."/>
            <person name="Shea T."/>
            <person name="Sykes S."/>
            <person name="Wortman J."/>
            <person name="Nusbaum C."/>
            <person name="Birren B."/>
        </authorList>
    </citation>
    <scope>NUCLEOTIDE SEQUENCE [LARGE SCALE GENOMIC DNA]</scope>
    <source>
        <strain evidence="2">APO3</strain>
    </source>
</reference>
<dbReference type="GeneID" id="20815222"/>
<dbReference type="STRING" id="112090.W4FXA2"/>
<evidence type="ECO:0000313" key="2">
    <source>
        <dbReference type="EMBL" id="ETV71561.1"/>
    </source>
</evidence>